<dbReference type="InterPro" id="IPR001509">
    <property type="entry name" value="Epimerase_deHydtase"/>
</dbReference>
<reference evidence="2 3" key="1">
    <citation type="submission" date="2017-08" db="EMBL/GenBank/DDBJ databases">
        <title>Infants hospitalized years apart are colonized by the same room-sourced microbial strains.</title>
        <authorList>
            <person name="Brooks B."/>
            <person name="Olm M.R."/>
            <person name="Firek B.A."/>
            <person name="Baker R."/>
            <person name="Thomas B.C."/>
            <person name="Morowitz M.J."/>
            <person name="Banfield J.F."/>
        </authorList>
    </citation>
    <scope>NUCLEOTIDE SEQUENCE [LARGE SCALE GENOMIC DNA]</scope>
    <source>
        <strain evidence="2">S2_005_001_R1_22</strain>
    </source>
</reference>
<dbReference type="GO" id="GO:0005737">
    <property type="term" value="C:cytoplasm"/>
    <property type="evidence" value="ECO:0007669"/>
    <property type="project" value="TreeGrafter"/>
</dbReference>
<dbReference type="PANTHER" id="PTHR48079">
    <property type="entry name" value="PROTEIN YEEZ"/>
    <property type="match status" value="1"/>
</dbReference>
<evidence type="ECO:0000259" key="1">
    <source>
        <dbReference type="Pfam" id="PF01370"/>
    </source>
</evidence>
<protein>
    <submittedName>
        <fullName evidence="2">Epimerase</fullName>
    </submittedName>
</protein>
<accession>A0A2W5PFL6</accession>
<dbReference type="InterPro" id="IPR036291">
    <property type="entry name" value="NAD(P)-bd_dom_sf"/>
</dbReference>
<feature type="domain" description="NAD-dependent epimerase/dehydratase" evidence="1">
    <location>
        <begin position="31"/>
        <end position="217"/>
    </location>
</feature>
<dbReference type="GO" id="GO:0004029">
    <property type="term" value="F:aldehyde dehydrogenase (NAD+) activity"/>
    <property type="evidence" value="ECO:0007669"/>
    <property type="project" value="TreeGrafter"/>
</dbReference>
<evidence type="ECO:0000313" key="3">
    <source>
        <dbReference type="Proteomes" id="UP000249229"/>
    </source>
</evidence>
<dbReference type="InterPro" id="IPR051783">
    <property type="entry name" value="NAD(P)-dependent_oxidoreduct"/>
</dbReference>
<dbReference type="AlphaFoldDB" id="A0A2W5PFL6"/>
<dbReference type="Pfam" id="PF01370">
    <property type="entry name" value="Epimerase"/>
    <property type="match status" value="1"/>
</dbReference>
<dbReference type="EMBL" id="QFQI01000002">
    <property type="protein sequence ID" value="PZQ61625.1"/>
    <property type="molecule type" value="Genomic_DNA"/>
</dbReference>
<organism evidence="2 3">
    <name type="scientific">Sphingomonas taxi</name>
    <dbReference type="NCBI Taxonomy" id="1549858"/>
    <lineage>
        <taxon>Bacteria</taxon>
        <taxon>Pseudomonadati</taxon>
        <taxon>Pseudomonadota</taxon>
        <taxon>Alphaproteobacteria</taxon>
        <taxon>Sphingomonadales</taxon>
        <taxon>Sphingomonadaceae</taxon>
        <taxon>Sphingomonas</taxon>
    </lineage>
</organism>
<comment type="caution">
    <text evidence="2">The sequence shown here is derived from an EMBL/GenBank/DDBJ whole genome shotgun (WGS) entry which is preliminary data.</text>
</comment>
<evidence type="ECO:0000313" key="2">
    <source>
        <dbReference type="EMBL" id="PZQ61625.1"/>
    </source>
</evidence>
<gene>
    <name evidence="2" type="ORF">DI544_02970</name>
</gene>
<dbReference type="Proteomes" id="UP000249229">
    <property type="component" value="Unassembled WGS sequence"/>
</dbReference>
<proteinExistence type="predicted"/>
<sequence length="326" mass="34418">MPRCSATPRVRRSSIATTWRCCEHGAVILAITGGTGFVGGHVIDVALAAGHQVRALARRSQPPRDGVTWVSGALDEAAAVSTLVSTADAMIHVAGAVNAASRAAFAAANVAGTRMVVEAARTWDVRRFVHVSSLAAREPALSDYGWSKAEAEQVVIASALDWTIVRPPGVYGPGDMEQRDLFRAASRAGVVPLPPAGRLSILHAGDLARLLLALAATPGDRAIHEPADAGGAMTYADFGRAIGRAVGRRVLPLSLPAPLLRMAARTDRLLRGPAAKLTADRVAYMLHPDWSADPAKRPPAALWQPRIDTAQGLSDTARWYRAHGLL</sequence>
<dbReference type="Gene3D" id="3.40.50.720">
    <property type="entry name" value="NAD(P)-binding Rossmann-like Domain"/>
    <property type="match status" value="1"/>
</dbReference>
<name>A0A2W5PFL6_9SPHN</name>
<dbReference type="PANTHER" id="PTHR48079:SF6">
    <property type="entry name" value="NAD(P)-BINDING DOMAIN-CONTAINING PROTEIN-RELATED"/>
    <property type="match status" value="1"/>
</dbReference>
<dbReference type="SUPFAM" id="SSF51735">
    <property type="entry name" value="NAD(P)-binding Rossmann-fold domains"/>
    <property type="match status" value="1"/>
</dbReference>